<dbReference type="KEGG" id="mmr:Mmar10_1607"/>
<name>Q0AP88_MARMM</name>
<keyword evidence="1" id="KW-0732">Signal</keyword>
<dbReference type="AlphaFoldDB" id="Q0AP88"/>
<dbReference type="Proteomes" id="UP000001964">
    <property type="component" value="Chromosome"/>
</dbReference>
<evidence type="ECO:0000313" key="4">
    <source>
        <dbReference type="Proteomes" id="UP000001964"/>
    </source>
</evidence>
<accession>Q0AP88</accession>
<dbReference type="SUPFAM" id="SSF54427">
    <property type="entry name" value="NTF2-like"/>
    <property type="match status" value="1"/>
</dbReference>
<feature type="signal peptide" evidence="1">
    <location>
        <begin position="1"/>
        <end position="23"/>
    </location>
</feature>
<evidence type="ECO:0000256" key="1">
    <source>
        <dbReference type="SAM" id="SignalP"/>
    </source>
</evidence>
<dbReference type="eggNOG" id="ENOG5032G1C">
    <property type="taxonomic scope" value="Bacteria"/>
</dbReference>
<reference evidence="3 4" key="1">
    <citation type="submission" date="2006-08" db="EMBL/GenBank/DDBJ databases">
        <title>Complete sequence of Maricaulis maris MCS10.</title>
        <authorList>
            <consortium name="US DOE Joint Genome Institute"/>
            <person name="Copeland A."/>
            <person name="Lucas S."/>
            <person name="Lapidus A."/>
            <person name="Barry K."/>
            <person name="Detter J.C."/>
            <person name="Glavina del Rio T."/>
            <person name="Hammon N."/>
            <person name="Israni S."/>
            <person name="Dalin E."/>
            <person name="Tice H."/>
            <person name="Pitluck S."/>
            <person name="Saunders E."/>
            <person name="Brettin T."/>
            <person name="Bruce D."/>
            <person name="Han C."/>
            <person name="Tapia R."/>
            <person name="Gilna P."/>
            <person name="Schmutz J."/>
            <person name="Larimer F."/>
            <person name="Land M."/>
            <person name="Hauser L."/>
            <person name="Kyrpides N."/>
            <person name="Mikhailova N."/>
            <person name="Viollier P."/>
            <person name="Stephens C."/>
            <person name="Richardson P."/>
        </authorList>
    </citation>
    <scope>NUCLEOTIDE SEQUENCE [LARGE SCALE GENOMIC DNA]</scope>
    <source>
        <strain evidence="3 4">MCS10</strain>
    </source>
</reference>
<evidence type="ECO:0000259" key="2">
    <source>
        <dbReference type="Pfam" id="PF14534"/>
    </source>
</evidence>
<feature type="domain" description="DUF4440" evidence="2">
    <location>
        <begin position="51"/>
        <end position="165"/>
    </location>
</feature>
<dbReference type="InterPro" id="IPR027843">
    <property type="entry name" value="DUF4440"/>
</dbReference>
<keyword evidence="4" id="KW-1185">Reference proteome</keyword>
<protein>
    <recommendedName>
        <fullName evidence="2">DUF4440 domain-containing protein</fullName>
    </recommendedName>
</protein>
<dbReference type="HOGENOM" id="CLU_1530754_0_0_5"/>
<dbReference type="Gene3D" id="3.10.450.50">
    <property type="match status" value="1"/>
</dbReference>
<dbReference type="RefSeq" id="WP_011643546.1">
    <property type="nucleotide sequence ID" value="NC_008347.1"/>
</dbReference>
<dbReference type="EMBL" id="CP000449">
    <property type="protein sequence ID" value="ABI65899.1"/>
    <property type="molecule type" value="Genomic_DNA"/>
</dbReference>
<feature type="chain" id="PRO_5004168593" description="DUF4440 domain-containing protein" evidence="1">
    <location>
        <begin position="24"/>
        <end position="175"/>
    </location>
</feature>
<gene>
    <name evidence="3" type="ordered locus">Mmar10_1607</name>
</gene>
<dbReference type="Pfam" id="PF14534">
    <property type="entry name" value="DUF4440"/>
    <property type="match status" value="1"/>
</dbReference>
<proteinExistence type="predicted"/>
<organism evidence="3 4">
    <name type="scientific">Maricaulis maris (strain MCS10)</name>
    <name type="common">Caulobacter maris</name>
    <dbReference type="NCBI Taxonomy" id="394221"/>
    <lineage>
        <taxon>Bacteria</taxon>
        <taxon>Pseudomonadati</taxon>
        <taxon>Pseudomonadota</taxon>
        <taxon>Alphaproteobacteria</taxon>
        <taxon>Maricaulales</taxon>
        <taxon>Maricaulaceae</taxon>
        <taxon>Maricaulis</taxon>
    </lineage>
</organism>
<dbReference type="InterPro" id="IPR032710">
    <property type="entry name" value="NTF2-like_dom_sf"/>
</dbReference>
<evidence type="ECO:0000313" key="3">
    <source>
        <dbReference type="EMBL" id="ABI65899.1"/>
    </source>
</evidence>
<sequence length="175" mass="19654" precursor="true">MPNTFSMIALAIALPMLATEAQAQERRQIPAYREIGVEAGSDQRQALLDFLRSYRDAWSEENTDAFIALHTDDTEWINAYARMFTDAPSLADFLENRLFPAFGPGVSRTEAENMELISMRALGDDTAVLHLYTDGNRGPSAVAGRELRRTHFHLVLVRQSGQWKVAHTAIMDARD</sequence>